<comment type="subcellular location">
    <subcellularLocation>
        <location evidence="1">Mitochondrion</location>
    </subcellularLocation>
</comment>
<dbReference type="PANTHER" id="PTHR12049">
    <property type="entry name" value="PROTEIN ARGININE METHYLTRANSFERASE NDUFAF7, MITOCHONDRIAL"/>
    <property type="match status" value="1"/>
</dbReference>
<gene>
    <name evidence="5" type="ORF">UFOPK3026_00393</name>
</gene>
<dbReference type="InterPro" id="IPR038375">
    <property type="entry name" value="NDUFAF7_sf"/>
</dbReference>
<dbReference type="GO" id="GO:0005739">
    <property type="term" value="C:mitochondrion"/>
    <property type="evidence" value="ECO:0007669"/>
    <property type="project" value="UniProtKB-SubCell"/>
</dbReference>
<keyword evidence="3" id="KW-0808">Transferase</keyword>
<dbReference type="PANTHER" id="PTHR12049:SF7">
    <property type="entry name" value="PROTEIN ARGININE METHYLTRANSFERASE NDUFAF7, MITOCHONDRIAL"/>
    <property type="match status" value="1"/>
</dbReference>
<dbReference type="GO" id="GO:0035243">
    <property type="term" value="F:protein-arginine omega-N symmetric methyltransferase activity"/>
    <property type="evidence" value="ECO:0007669"/>
    <property type="project" value="TreeGrafter"/>
</dbReference>
<evidence type="ECO:0000256" key="2">
    <source>
        <dbReference type="ARBA" id="ARBA00022603"/>
    </source>
</evidence>
<name>A0A6J6XMK9_9ZZZZ</name>
<dbReference type="EMBL" id="CAFAAP010000039">
    <property type="protein sequence ID" value="CAB4798042.1"/>
    <property type="molecule type" value="Genomic_DNA"/>
</dbReference>
<dbReference type="InterPro" id="IPR029063">
    <property type="entry name" value="SAM-dependent_MTases_sf"/>
</dbReference>
<dbReference type="AlphaFoldDB" id="A0A6J6XMK9"/>
<keyword evidence="2" id="KW-0489">Methyltransferase</keyword>
<evidence type="ECO:0000256" key="1">
    <source>
        <dbReference type="ARBA" id="ARBA00004173"/>
    </source>
</evidence>
<evidence type="ECO:0000313" key="5">
    <source>
        <dbReference type="EMBL" id="CAB4798042.1"/>
    </source>
</evidence>
<reference evidence="5" key="1">
    <citation type="submission" date="2020-05" db="EMBL/GenBank/DDBJ databases">
        <authorList>
            <person name="Chiriac C."/>
            <person name="Salcher M."/>
            <person name="Ghai R."/>
            <person name="Kavagutti S V."/>
        </authorList>
    </citation>
    <scope>NUCLEOTIDE SEQUENCE</scope>
</reference>
<sequence length="211" mass="24309">MPTERFVGMVIANELVDNLPFRLFVFDSQWQEAFVIERDGKFLEVLHKVEDAPAWLPQNPPLGTRLPVQQQAQKWLASSLQVLEHGSLIIFDYCMTSEVALRKPWRDWLRTYRQHELGLHYLSQPGEQDITSHVMIDQLAVITKPTSVSRQADWLIKHGLNSLVDEGRNYWQAHAAKPDLQAMLMRSRVSESDSLCALDGLGNFTVLEWQK</sequence>
<dbReference type="InterPro" id="IPR003788">
    <property type="entry name" value="NDUFAF7"/>
</dbReference>
<protein>
    <submittedName>
        <fullName evidence="5">Unannotated protein</fullName>
    </submittedName>
</protein>
<organism evidence="5">
    <name type="scientific">freshwater metagenome</name>
    <dbReference type="NCBI Taxonomy" id="449393"/>
    <lineage>
        <taxon>unclassified sequences</taxon>
        <taxon>metagenomes</taxon>
        <taxon>ecological metagenomes</taxon>
    </lineage>
</organism>
<proteinExistence type="predicted"/>
<dbReference type="SUPFAM" id="SSF53335">
    <property type="entry name" value="S-adenosyl-L-methionine-dependent methyltransferases"/>
    <property type="match status" value="1"/>
</dbReference>
<evidence type="ECO:0000256" key="4">
    <source>
        <dbReference type="ARBA" id="ARBA00023128"/>
    </source>
</evidence>
<dbReference type="GO" id="GO:0032259">
    <property type="term" value="P:methylation"/>
    <property type="evidence" value="ECO:0007669"/>
    <property type="project" value="UniProtKB-KW"/>
</dbReference>
<evidence type="ECO:0000256" key="3">
    <source>
        <dbReference type="ARBA" id="ARBA00022679"/>
    </source>
</evidence>
<keyword evidence="4" id="KW-0496">Mitochondrion</keyword>
<dbReference type="Gene3D" id="3.40.50.12710">
    <property type="match status" value="1"/>
</dbReference>
<accession>A0A6J6XMK9</accession>
<dbReference type="Pfam" id="PF02636">
    <property type="entry name" value="Methyltransf_28"/>
    <property type="match status" value="1"/>
</dbReference>